<proteinExistence type="predicted"/>
<keyword evidence="4" id="KW-1185">Reference proteome</keyword>
<protein>
    <submittedName>
        <fullName evidence="2 3">Uncharacterized protein</fullName>
    </submittedName>
</protein>
<feature type="region of interest" description="Disordered" evidence="1">
    <location>
        <begin position="45"/>
        <end position="117"/>
    </location>
</feature>
<evidence type="ECO:0000313" key="4">
    <source>
        <dbReference type="Proteomes" id="UP000011715"/>
    </source>
</evidence>
<reference evidence="2" key="2">
    <citation type="submission" date="2010-05" db="EMBL/GenBank/DDBJ databases">
        <title>The Genome Sequence of Magnaporthe poae strain ATCC 64411.</title>
        <authorList>
            <consortium name="The Broad Institute Genome Sequencing Platform"/>
            <consortium name="Broad Institute Genome Sequencing Center for Infectious Disease"/>
            <person name="Ma L.-J."/>
            <person name="Dead R."/>
            <person name="Young S."/>
            <person name="Zeng Q."/>
            <person name="Koehrsen M."/>
            <person name="Alvarado L."/>
            <person name="Berlin A."/>
            <person name="Chapman S.B."/>
            <person name="Chen Z."/>
            <person name="Freedman E."/>
            <person name="Gellesch M."/>
            <person name="Goldberg J."/>
            <person name="Griggs A."/>
            <person name="Gujja S."/>
            <person name="Heilman E.R."/>
            <person name="Heiman D."/>
            <person name="Hepburn T."/>
            <person name="Howarth C."/>
            <person name="Jen D."/>
            <person name="Larson L."/>
            <person name="Mehta T."/>
            <person name="Neiman D."/>
            <person name="Pearson M."/>
            <person name="Roberts A."/>
            <person name="Saif S."/>
            <person name="Shea T."/>
            <person name="Shenoy N."/>
            <person name="Sisk P."/>
            <person name="Stolte C."/>
            <person name="Sykes S."/>
            <person name="Walk T."/>
            <person name="White J."/>
            <person name="Yandava C."/>
            <person name="Haas B."/>
            <person name="Nusbaum C."/>
            <person name="Birren B."/>
        </authorList>
    </citation>
    <scope>NUCLEOTIDE SEQUENCE</scope>
    <source>
        <strain evidence="2">ATCC 64411</strain>
    </source>
</reference>
<feature type="compositionally biased region" description="Polar residues" evidence="1">
    <location>
        <begin position="48"/>
        <end position="75"/>
    </location>
</feature>
<dbReference type="Proteomes" id="UP000011715">
    <property type="component" value="Unassembled WGS sequence"/>
</dbReference>
<evidence type="ECO:0000256" key="1">
    <source>
        <dbReference type="SAM" id="MobiDB-lite"/>
    </source>
</evidence>
<gene>
    <name evidence="2" type="ORF">MAPG_11836</name>
</gene>
<reference evidence="3" key="5">
    <citation type="submission" date="2015-06" db="UniProtKB">
        <authorList>
            <consortium name="EnsemblFungi"/>
        </authorList>
    </citation>
    <scope>IDENTIFICATION</scope>
    <source>
        <strain evidence="3">ATCC 64411</strain>
    </source>
</reference>
<dbReference type="AlphaFoldDB" id="A0A0C4EGA7"/>
<evidence type="ECO:0000313" key="3">
    <source>
        <dbReference type="EnsemblFungi" id="MAPG_11836T0"/>
    </source>
</evidence>
<organism evidence="3 4">
    <name type="scientific">Magnaporthiopsis poae (strain ATCC 64411 / 73-15)</name>
    <name type="common">Kentucky bluegrass fungus</name>
    <name type="synonym">Magnaporthe poae</name>
    <dbReference type="NCBI Taxonomy" id="644358"/>
    <lineage>
        <taxon>Eukaryota</taxon>
        <taxon>Fungi</taxon>
        <taxon>Dikarya</taxon>
        <taxon>Ascomycota</taxon>
        <taxon>Pezizomycotina</taxon>
        <taxon>Sordariomycetes</taxon>
        <taxon>Sordariomycetidae</taxon>
        <taxon>Magnaporthales</taxon>
        <taxon>Magnaporthaceae</taxon>
        <taxon>Magnaporthiopsis</taxon>
    </lineage>
</organism>
<reference evidence="4" key="1">
    <citation type="submission" date="2010-05" db="EMBL/GenBank/DDBJ databases">
        <title>The genome sequence of Magnaporthe poae strain ATCC 64411.</title>
        <authorList>
            <person name="Ma L.-J."/>
            <person name="Dead R."/>
            <person name="Young S."/>
            <person name="Zeng Q."/>
            <person name="Koehrsen M."/>
            <person name="Alvarado L."/>
            <person name="Berlin A."/>
            <person name="Chapman S.B."/>
            <person name="Chen Z."/>
            <person name="Freedman E."/>
            <person name="Gellesch M."/>
            <person name="Goldberg J."/>
            <person name="Griggs A."/>
            <person name="Gujja S."/>
            <person name="Heilman E.R."/>
            <person name="Heiman D."/>
            <person name="Hepburn T."/>
            <person name="Howarth C."/>
            <person name="Jen D."/>
            <person name="Larson L."/>
            <person name="Mehta T."/>
            <person name="Neiman D."/>
            <person name="Pearson M."/>
            <person name="Roberts A."/>
            <person name="Saif S."/>
            <person name="Shea T."/>
            <person name="Shenoy N."/>
            <person name="Sisk P."/>
            <person name="Stolte C."/>
            <person name="Sykes S."/>
            <person name="Walk T."/>
            <person name="White J."/>
            <person name="Yandava C."/>
            <person name="Haas B."/>
            <person name="Nusbaum C."/>
            <person name="Birren B."/>
        </authorList>
    </citation>
    <scope>NUCLEOTIDE SEQUENCE [LARGE SCALE GENOMIC DNA]</scope>
    <source>
        <strain evidence="4">ATCC 64411 / 73-15</strain>
    </source>
</reference>
<feature type="compositionally biased region" description="Basic and acidic residues" evidence="1">
    <location>
        <begin position="79"/>
        <end position="93"/>
    </location>
</feature>
<reference evidence="2" key="3">
    <citation type="submission" date="2011-03" db="EMBL/GenBank/DDBJ databases">
        <title>Annotation of Magnaporthe poae ATCC 64411.</title>
        <authorList>
            <person name="Ma L.-J."/>
            <person name="Dead R."/>
            <person name="Young S.K."/>
            <person name="Zeng Q."/>
            <person name="Gargeya S."/>
            <person name="Fitzgerald M."/>
            <person name="Haas B."/>
            <person name="Abouelleil A."/>
            <person name="Alvarado L."/>
            <person name="Arachchi H.M."/>
            <person name="Berlin A."/>
            <person name="Brown A."/>
            <person name="Chapman S.B."/>
            <person name="Chen Z."/>
            <person name="Dunbar C."/>
            <person name="Freedman E."/>
            <person name="Gearin G."/>
            <person name="Gellesch M."/>
            <person name="Goldberg J."/>
            <person name="Griggs A."/>
            <person name="Gujja S."/>
            <person name="Heiman D."/>
            <person name="Howarth C."/>
            <person name="Larson L."/>
            <person name="Lui A."/>
            <person name="MacDonald P.J.P."/>
            <person name="Mehta T."/>
            <person name="Montmayeur A."/>
            <person name="Murphy C."/>
            <person name="Neiman D."/>
            <person name="Pearson M."/>
            <person name="Priest M."/>
            <person name="Roberts A."/>
            <person name="Saif S."/>
            <person name="Shea T."/>
            <person name="Shenoy N."/>
            <person name="Sisk P."/>
            <person name="Stolte C."/>
            <person name="Sykes S."/>
            <person name="Yandava C."/>
            <person name="Wortman J."/>
            <person name="Nusbaum C."/>
            <person name="Birren B."/>
        </authorList>
    </citation>
    <scope>NUCLEOTIDE SEQUENCE</scope>
    <source>
        <strain evidence="2">ATCC 64411</strain>
    </source>
</reference>
<dbReference type="EMBL" id="ADBL01002936">
    <property type="status" value="NOT_ANNOTATED_CDS"/>
    <property type="molecule type" value="Genomic_DNA"/>
</dbReference>
<evidence type="ECO:0000313" key="2">
    <source>
        <dbReference type="EMBL" id="KLU92874.1"/>
    </source>
</evidence>
<dbReference type="VEuPathDB" id="FungiDB:MAPG_11836"/>
<name>A0A0C4EGA7_MAGP6</name>
<dbReference type="EMBL" id="GL877009">
    <property type="protein sequence ID" value="KLU92874.1"/>
    <property type="molecule type" value="Genomic_DNA"/>
</dbReference>
<sequence>MSRRWWIPLLRRALLRFIAASGNGLATGTFGLLCAGRLATKCHGTVGGSSNISSGATVGQQPSTLSSGTQSTGDQDPTDDFRGPPRVRPPESRRWKRQQQARAALLEHSSVAQYMRG</sequence>
<reference evidence="3" key="4">
    <citation type="journal article" date="2015" name="G3 (Bethesda)">
        <title>Genome sequences of three phytopathogenic species of the Magnaporthaceae family of fungi.</title>
        <authorList>
            <person name="Okagaki L.H."/>
            <person name="Nunes C.C."/>
            <person name="Sailsbery J."/>
            <person name="Clay B."/>
            <person name="Brown D."/>
            <person name="John T."/>
            <person name="Oh Y."/>
            <person name="Young N."/>
            <person name="Fitzgerald M."/>
            <person name="Haas B.J."/>
            <person name="Zeng Q."/>
            <person name="Young S."/>
            <person name="Adiconis X."/>
            <person name="Fan L."/>
            <person name="Levin J.Z."/>
            <person name="Mitchell T.K."/>
            <person name="Okubara P.A."/>
            <person name="Farman M.L."/>
            <person name="Kohn L.M."/>
            <person name="Birren B."/>
            <person name="Ma L.-J."/>
            <person name="Dean R.A."/>
        </authorList>
    </citation>
    <scope>NUCLEOTIDE SEQUENCE</scope>
    <source>
        <strain evidence="3">ATCC 64411 / 73-15</strain>
    </source>
</reference>
<accession>A0A0C4EGA7</accession>
<dbReference type="EnsemblFungi" id="MAPG_11836T0">
    <property type="protein sequence ID" value="MAPG_11836T0"/>
    <property type="gene ID" value="MAPG_11836"/>
</dbReference>